<dbReference type="AlphaFoldDB" id="A0AAD1Y462"/>
<sequence>MCASKVSYANSKSSYSPCSYMMAKFITDIVKNTDKLCKKKFNNEKLRRYYQNNDFVSTIKPGMSIKEYVHRLAMYLHISESCFILALVYIDRLTEQHPRILVNSYTIHRILSTSIILAMKFNEDLAFPYRYIASVCGVSEHELLELELSFLNLINYECFVDSETFESYYSHLSKMTGKRAMLSNCSCLEPAHSTLNVSRNRHQCRSKDGKNLPKKVLASQNISYETGEEISTHYGSGISEVSQKAQLHKHSTFSAESSSAENSKIWKLNREMKQCHSKSGERNMQSKNLSKASHPTENLSASAGCKVTKSHQKISEDVRSGQKTLARSHDTKKEGLKTSLYASFPSDRSSREVFYTGEYPNCRNPMNAKERRFGFENHHMYF</sequence>
<dbReference type="Gene3D" id="1.10.472.10">
    <property type="entry name" value="Cyclin-like"/>
    <property type="match status" value="1"/>
</dbReference>
<dbReference type="Proteomes" id="UP001295684">
    <property type="component" value="Unassembled WGS sequence"/>
</dbReference>
<dbReference type="PANTHER" id="PTHR15615">
    <property type="match status" value="1"/>
</dbReference>
<dbReference type="GO" id="GO:0019901">
    <property type="term" value="F:protein kinase binding"/>
    <property type="evidence" value="ECO:0007669"/>
    <property type="project" value="InterPro"/>
</dbReference>
<name>A0AAD1Y462_EUPCR</name>
<proteinExistence type="predicted"/>
<protein>
    <submittedName>
        <fullName evidence="2">Uncharacterized protein</fullName>
    </submittedName>
</protein>
<feature type="region of interest" description="Disordered" evidence="1">
    <location>
        <begin position="273"/>
        <end position="332"/>
    </location>
</feature>
<dbReference type="InterPro" id="IPR013922">
    <property type="entry name" value="Cyclin_PHO80-like"/>
</dbReference>
<dbReference type="Pfam" id="PF08613">
    <property type="entry name" value="Cyclin"/>
    <property type="match status" value="1"/>
</dbReference>
<accession>A0AAD1Y462</accession>
<evidence type="ECO:0000313" key="2">
    <source>
        <dbReference type="EMBL" id="CAI2384958.1"/>
    </source>
</evidence>
<reference evidence="2" key="1">
    <citation type="submission" date="2023-07" db="EMBL/GenBank/DDBJ databases">
        <authorList>
            <consortium name="AG Swart"/>
            <person name="Singh M."/>
            <person name="Singh A."/>
            <person name="Seah K."/>
            <person name="Emmerich C."/>
        </authorList>
    </citation>
    <scope>NUCLEOTIDE SEQUENCE</scope>
    <source>
        <strain evidence="2">DP1</strain>
    </source>
</reference>
<comment type="caution">
    <text evidence="2">The sequence shown here is derived from an EMBL/GenBank/DDBJ whole genome shotgun (WGS) entry which is preliminary data.</text>
</comment>
<dbReference type="SUPFAM" id="SSF47954">
    <property type="entry name" value="Cyclin-like"/>
    <property type="match status" value="1"/>
</dbReference>
<evidence type="ECO:0000313" key="3">
    <source>
        <dbReference type="Proteomes" id="UP001295684"/>
    </source>
</evidence>
<organism evidence="2 3">
    <name type="scientific">Euplotes crassus</name>
    <dbReference type="NCBI Taxonomy" id="5936"/>
    <lineage>
        <taxon>Eukaryota</taxon>
        <taxon>Sar</taxon>
        <taxon>Alveolata</taxon>
        <taxon>Ciliophora</taxon>
        <taxon>Intramacronucleata</taxon>
        <taxon>Spirotrichea</taxon>
        <taxon>Hypotrichia</taxon>
        <taxon>Euplotida</taxon>
        <taxon>Euplotidae</taxon>
        <taxon>Moneuplotes</taxon>
    </lineage>
</organism>
<keyword evidence="3" id="KW-1185">Reference proteome</keyword>
<dbReference type="PANTHER" id="PTHR15615:SF108">
    <property type="entry name" value="PROTEIN CNPPD1"/>
    <property type="match status" value="1"/>
</dbReference>
<dbReference type="InterPro" id="IPR036915">
    <property type="entry name" value="Cyclin-like_sf"/>
</dbReference>
<evidence type="ECO:0000256" key="1">
    <source>
        <dbReference type="SAM" id="MobiDB-lite"/>
    </source>
</evidence>
<feature type="compositionally biased region" description="Polar residues" evidence="1">
    <location>
        <begin position="282"/>
        <end position="301"/>
    </location>
</feature>
<dbReference type="EMBL" id="CAMPGE010027316">
    <property type="protein sequence ID" value="CAI2384958.1"/>
    <property type="molecule type" value="Genomic_DNA"/>
</dbReference>
<gene>
    <name evidence="2" type="ORF">ECRASSUSDP1_LOCUS26498</name>
</gene>